<dbReference type="Gene3D" id="3.40.50.150">
    <property type="entry name" value="Vaccinia Virus protein VP39"/>
    <property type="match status" value="1"/>
</dbReference>
<evidence type="ECO:0008006" key="2">
    <source>
        <dbReference type="Google" id="ProtNLM"/>
    </source>
</evidence>
<dbReference type="AlphaFoldDB" id="A0A1M4E858"/>
<reference evidence="1" key="1">
    <citation type="submission" date="2016-04" db="EMBL/GenBank/DDBJ databases">
        <authorList>
            <person name="Evans L.H."/>
            <person name="Alamgir A."/>
            <person name="Owens N."/>
            <person name="Weber N.D."/>
            <person name="Virtaneva K."/>
            <person name="Barbian K."/>
            <person name="Babar A."/>
            <person name="Rosenke K."/>
        </authorList>
    </citation>
    <scope>NUCLEOTIDE SEQUENCE</scope>
    <source>
        <strain evidence="1">Nono1</strain>
    </source>
</reference>
<evidence type="ECO:0000313" key="1">
    <source>
        <dbReference type="EMBL" id="SBO95040.1"/>
    </source>
</evidence>
<proteinExistence type="predicted"/>
<gene>
    <name evidence="1" type="ORF">BN4615_P4556</name>
</gene>
<organism evidence="1">
    <name type="scientific">Nonomuraea gerenzanensis</name>
    <dbReference type="NCBI Taxonomy" id="93944"/>
    <lineage>
        <taxon>Bacteria</taxon>
        <taxon>Bacillati</taxon>
        <taxon>Actinomycetota</taxon>
        <taxon>Actinomycetes</taxon>
        <taxon>Streptosporangiales</taxon>
        <taxon>Streptosporangiaceae</taxon>
        <taxon>Nonomuraea</taxon>
    </lineage>
</organism>
<protein>
    <recommendedName>
        <fullName evidence="2">S-adenosyl methyltransferase</fullName>
    </recommendedName>
</protein>
<accession>A0A1M4E858</accession>
<dbReference type="CDD" id="cd02440">
    <property type="entry name" value="AdoMet_MTases"/>
    <property type="match status" value="1"/>
</dbReference>
<dbReference type="InterPro" id="IPR029063">
    <property type="entry name" value="SAM-dependent_MTases_sf"/>
</dbReference>
<name>A0A1M4E858_9ACTN</name>
<sequence length="277" mass="30799">MDHGFMTEQAPQGVNPHIPNAARMYDYFLGGKDNFKADRELGDMVLSVMPEVRDGTRENRALIGRVVQYLCRQGVTQFLDLGSGLPAQENVHEVALRHAPEARVVYVDNDPVVATHGRALLADPNRVAMVLGDCRRPEEILSDPEVRGLIDFDRPVAVLMMFVLHFITEQDEPQRFMAAYRDALAPGSYLAISHVTNDVATERAAQVSEFYRKANADFTPRAGTEIAAFFGDFELIPPGLATGLPDHQVWPFHDPLNPVFVDEDLARMAYAGIGRKP</sequence>
<dbReference type="Pfam" id="PF04672">
    <property type="entry name" value="Methyltransf_19"/>
    <property type="match status" value="1"/>
</dbReference>
<dbReference type="PIRSF" id="PIRSF017393">
    <property type="entry name" value="MTase_SAV2177"/>
    <property type="match status" value="1"/>
</dbReference>
<dbReference type="SUPFAM" id="SSF53335">
    <property type="entry name" value="S-adenosyl-L-methionine-dependent methyltransferases"/>
    <property type="match status" value="1"/>
</dbReference>
<dbReference type="InterPro" id="IPR006764">
    <property type="entry name" value="SAM_dep_MeTrfase_SAV2177_type"/>
</dbReference>
<dbReference type="EMBL" id="LT559118">
    <property type="protein sequence ID" value="SBO95040.1"/>
    <property type="molecule type" value="Genomic_DNA"/>
</dbReference>